<evidence type="ECO:0000313" key="2">
    <source>
        <dbReference type="EMBL" id="WOH00338.1"/>
    </source>
</evidence>
<organism evidence="2 3">
    <name type="scientific">Daucus carota subsp. sativus</name>
    <name type="common">Carrot</name>
    <dbReference type="NCBI Taxonomy" id="79200"/>
    <lineage>
        <taxon>Eukaryota</taxon>
        <taxon>Viridiplantae</taxon>
        <taxon>Streptophyta</taxon>
        <taxon>Embryophyta</taxon>
        <taxon>Tracheophyta</taxon>
        <taxon>Spermatophyta</taxon>
        <taxon>Magnoliopsida</taxon>
        <taxon>eudicotyledons</taxon>
        <taxon>Gunneridae</taxon>
        <taxon>Pentapetalae</taxon>
        <taxon>asterids</taxon>
        <taxon>campanulids</taxon>
        <taxon>Apiales</taxon>
        <taxon>Apiaceae</taxon>
        <taxon>Apioideae</taxon>
        <taxon>Scandiceae</taxon>
        <taxon>Daucinae</taxon>
        <taxon>Daucus</taxon>
        <taxon>Daucus sect. Daucus</taxon>
    </lineage>
</organism>
<dbReference type="AlphaFoldDB" id="A0AAF1B0U3"/>
<gene>
    <name evidence="2" type="ORF">DCAR_0519697</name>
</gene>
<dbReference type="PANTHER" id="PTHR44329">
    <property type="entry name" value="SERINE/THREONINE-PROTEIN KINASE TNNI3K-RELATED"/>
    <property type="match status" value="1"/>
</dbReference>
<dbReference type="PRINTS" id="PR00109">
    <property type="entry name" value="TYRKINASE"/>
</dbReference>
<name>A0AAF1B0U3_DAUCS</name>
<dbReference type="InterPro" id="IPR008271">
    <property type="entry name" value="Ser/Thr_kinase_AS"/>
</dbReference>
<dbReference type="EMBL" id="CP093347">
    <property type="protein sequence ID" value="WOH00338.1"/>
    <property type="molecule type" value="Genomic_DNA"/>
</dbReference>
<protein>
    <recommendedName>
        <fullName evidence="1">Protein kinase domain-containing protein</fullName>
    </recommendedName>
</protein>
<proteinExistence type="predicted"/>
<feature type="domain" description="Protein kinase" evidence="1">
    <location>
        <begin position="38"/>
        <end position="299"/>
    </location>
</feature>
<evidence type="ECO:0000313" key="3">
    <source>
        <dbReference type="Proteomes" id="UP000077755"/>
    </source>
</evidence>
<accession>A0AAF1B0U3</accession>
<dbReference type="KEGG" id="dcr:108222425"/>
<dbReference type="PROSITE" id="PS00108">
    <property type="entry name" value="PROTEIN_KINASE_ST"/>
    <property type="match status" value="1"/>
</dbReference>
<dbReference type="Pfam" id="PF07714">
    <property type="entry name" value="PK_Tyr_Ser-Thr"/>
    <property type="match status" value="1"/>
</dbReference>
<dbReference type="Proteomes" id="UP000077755">
    <property type="component" value="Chromosome 5"/>
</dbReference>
<dbReference type="SUPFAM" id="SSF56112">
    <property type="entry name" value="Protein kinase-like (PK-like)"/>
    <property type="match status" value="1"/>
</dbReference>
<sequence>MVDPFAPGGDLFSLAESRYQVDCGIQIDKKLLIDPKHLTFETRIAAGVYSVVYKGMYKSKPAAIKIVLPVDSPARTTTWQERFVREVTLHSKARHENIVKFIGTSLEPTLMIITEFMRGGTLQKYLMNMYPNCLDLELAARFALEISRAMTYLHAKGIIHRDLKPQNLLLSEDQNMVKITDFGLAREEIIGDMSTEAGTYRWMAPEMFNVFGESNTKRYDHKVDVYSFSMVLWELLTSKIPYKGRNSMIAAYAVVTQNMRPSTDDIPKEMVPLLVSCWAEDPADRPEFIEIKYFLENFIHYLCTPDMSPPRMIKIGHANEVSATGECPCTSHLKQKAKGVCAKPSSAASRFFRCFRSCF</sequence>
<dbReference type="SMART" id="SM00220">
    <property type="entry name" value="S_TKc"/>
    <property type="match status" value="1"/>
</dbReference>
<dbReference type="PANTHER" id="PTHR44329:SF84">
    <property type="entry name" value="PROTEIN KINASE LIKE PROTEIN"/>
    <property type="match status" value="1"/>
</dbReference>
<dbReference type="InterPro" id="IPR011009">
    <property type="entry name" value="Kinase-like_dom_sf"/>
</dbReference>
<dbReference type="CDD" id="cd13999">
    <property type="entry name" value="STKc_MAP3K-like"/>
    <property type="match status" value="1"/>
</dbReference>
<reference evidence="2" key="1">
    <citation type="journal article" date="2016" name="Nat. Genet.">
        <title>A high-quality carrot genome assembly provides new insights into carotenoid accumulation and asterid genome evolution.</title>
        <authorList>
            <person name="Iorizzo M."/>
            <person name="Ellison S."/>
            <person name="Senalik D."/>
            <person name="Zeng P."/>
            <person name="Satapoomin P."/>
            <person name="Huang J."/>
            <person name="Bowman M."/>
            <person name="Iovene M."/>
            <person name="Sanseverino W."/>
            <person name="Cavagnaro P."/>
            <person name="Yildiz M."/>
            <person name="Macko-Podgorni A."/>
            <person name="Moranska E."/>
            <person name="Grzebelus E."/>
            <person name="Grzebelus D."/>
            <person name="Ashrafi H."/>
            <person name="Zheng Z."/>
            <person name="Cheng S."/>
            <person name="Spooner D."/>
            <person name="Van Deynze A."/>
            <person name="Simon P."/>
        </authorList>
    </citation>
    <scope>NUCLEOTIDE SEQUENCE</scope>
    <source>
        <tissue evidence="2">Leaf</tissue>
    </source>
</reference>
<dbReference type="Gene3D" id="1.10.510.10">
    <property type="entry name" value="Transferase(Phosphotransferase) domain 1"/>
    <property type="match status" value="1"/>
</dbReference>
<dbReference type="InterPro" id="IPR000719">
    <property type="entry name" value="Prot_kinase_dom"/>
</dbReference>
<keyword evidence="3" id="KW-1185">Reference proteome</keyword>
<evidence type="ECO:0000259" key="1">
    <source>
        <dbReference type="PROSITE" id="PS50011"/>
    </source>
</evidence>
<dbReference type="GO" id="GO:0005524">
    <property type="term" value="F:ATP binding"/>
    <property type="evidence" value="ECO:0007669"/>
    <property type="project" value="InterPro"/>
</dbReference>
<dbReference type="InterPro" id="IPR001245">
    <property type="entry name" value="Ser-Thr/Tyr_kinase_cat_dom"/>
</dbReference>
<reference evidence="2" key="2">
    <citation type="submission" date="2022-03" db="EMBL/GenBank/DDBJ databases">
        <title>Draft title - Genomic analysis of global carrot germplasm unveils the trajectory of domestication and the origin of high carotenoid orange carrot.</title>
        <authorList>
            <person name="Iorizzo M."/>
            <person name="Ellison S."/>
            <person name="Senalik D."/>
            <person name="Macko-Podgorni A."/>
            <person name="Grzebelus D."/>
            <person name="Bostan H."/>
            <person name="Rolling W."/>
            <person name="Curaba J."/>
            <person name="Simon P."/>
        </authorList>
    </citation>
    <scope>NUCLEOTIDE SEQUENCE</scope>
    <source>
        <tissue evidence="2">Leaf</tissue>
    </source>
</reference>
<dbReference type="InterPro" id="IPR051681">
    <property type="entry name" value="Ser/Thr_Kinases-Pseudokinases"/>
</dbReference>
<dbReference type="GO" id="GO:0004674">
    <property type="term" value="F:protein serine/threonine kinase activity"/>
    <property type="evidence" value="ECO:0007669"/>
    <property type="project" value="TreeGrafter"/>
</dbReference>
<dbReference type="PROSITE" id="PS50011">
    <property type="entry name" value="PROTEIN_KINASE_DOM"/>
    <property type="match status" value="1"/>
</dbReference>